<proteinExistence type="predicted"/>
<evidence type="ECO:0000313" key="1">
    <source>
        <dbReference type="EMBL" id="MPL90243.1"/>
    </source>
</evidence>
<dbReference type="AlphaFoldDB" id="A0A644VI02"/>
<comment type="caution">
    <text evidence="1">The sequence shown here is derived from an EMBL/GenBank/DDBJ whole genome shotgun (WGS) entry which is preliminary data.</text>
</comment>
<name>A0A644VI02_9ZZZZ</name>
<protein>
    <submittedName>
        <fullName evidence="1">Uncharacterized protein</fullName>
    </submittedName>
</protein>
<sequence>MKQLFLFVITLVFSLNTYAQDTLVLRNGNKVLSKVLEIGTTEVSYKIWSNINGPTYKVSRNDISYIKYNNQTIETFEQIAGIPSEIEVRRGGFGPSFWQDGRKVRLSELRNILKQNNPDAFRKYKNGEGLAVIGAIFAGAGAGLAIGNAINVYYGNDMDWTITAVAGGAVLVGLIFGGAENKKYIEAVEIYNQGLRRSNKVVDLNFGFTQSGIGLSLTF</sequence>
<accession>A0A644VI02</accession>
<reference evidence="1" key="1">
    <citation type="submission" date="2019-08" db="EMBL/GenBank/DDBJ databases">
        <authorList>
            <person name="Kucharzyk K."/>
            <person name="Murdoch R.W."/>
            <person name="Higgins S."/>
            <person name="Loffler F."/>
        </authorList>
    </citation>
    <scope>NUCLEOTIDE SEQUENCE</scope>
</reference>
<gene>
    <name evidence="1" type="ORF">SDC9_36290</name>
</gene>
<organism evidence="1">
    <name type="scientific">bioreactor metagenome</name>
    <dbReference type="NCBI Taxonomy" id="1076179"/>
    <lineage>
        <taxon>unclassified sequences</taxon>
        <taxon>metagenomes</taxon>
        <taxon>ecological metagenomes</taxon>
    </lineage>
</organism>
<dbReference type="EMBL" id="VSSQ01000298">
    <property type="protein sequence ID" value="MPL90243.1"/>
    <property type="molecule type" value="Genomic_DNA"/>
</dbReference>